<dbReference type="InterPro" id="IPR006292">
    <property type="entry name" value="RNase_D"/>
</dbReference>
<keyword evidence="4 6" id="KW-0378">Hydrolase</keyword>
<dbReference type="InterPro" id="IPR048579">
    <property type="entry name" value="RNAseD_HRDC_C"/>
</dbReference>
<accession>A0ABV7VQM7</accession>
<reference evidence="9" key="1">
    <citation type="journal article" date="2019" name="Int. J. Syst. Evol. Microbiol.">
        <title>The Global Catalogue of Microorganisms (GCM) 10K type strain sequencing project: providing services to taxonomists for standard genome sequencing and annotation.</title>
        <authorList>
            <consortium name="The Broad Institute Genomics Platform"/>
            <consortium name="The Broad Institute Genome Sequencing Center for Infectious Disease"/>
            <person name="Wu L."/>
            <person name="Ma J."/>
        </authorList>
    </citation>
    <scope>NUCLEOTIDE SEQUENCE [LARGE SCALE GENOMIC DNA]</scope>
    <source>
        <strain evidence="9">KCTC 42424</strain>
    </source>
</reference>
<dbReference type="NCBIfam" id="TIGR01388">
    <property type="entry name" value="rnd"/>
    <property type="match status" value="1"/>
</dbReference>
<proteinExistence type="inferred from homology"/>
<evidence type="ECO:0000256" key="3">
    <source>
        <dbReference type="ARBA" id="ARBA00022722"/>
    </source>
</evidence>
<dbReference type="PROSITE" id="PS50967">
    <property type="entry name" value="HRDC"/>
    <property type="match status" value="1"/>
</dbReference>
<dbReference type="EC" id="3.1.13.5" evidence="6"/>
<evidence type="ECO:0000256" key="5">
    <source>
        <dbReference type="ARBA" id="ARBA00022839"/>
    </source>
</evidence>
<dbReference type="SUPFAM" id="SSF53098">
    <property type="entry name" value="Ribonuclease H-like"/>
    <property type="match status" value="1"/>
</dbReference>
<comment type="subcellular location">
    <subcellularLocation>
        <location evidence="6">Cytoplasm</location>
    </subcellularLocation>
</comment>
<gene>
    <name evidence="6 8" type="primary">rnd</name>
    <name evidence="8" type="ORF">ACFOMG_06920</name>
</gene>
<sequence>MASLAFEPHWINTNQLLAEVCQSWLQEAYLAVDTEFVRTTTFYPKAGLIQVTSSVADYLIDPLEISDWQPLRQVFEHPLVVKVFHACAEDLEVCRQLIGCVPSPLADSQHAAALCGLGGSMGFQRLVAEVLNVDLAKGETRSNWLERPLRDEQIQYAVADVYYLYRLYPKLVAQLKQLGRESWLAEDCQRLVQQAMAPDDLAGQYRRVKLAWKLRAQEQFVLQQLVVWREQRARERDVPRSKVIDDGTLWNIARYKAKNRDQLARSGMKPGALKQDGKAILQIVTQALAMDSDHWPRQLDKPLSPDAGQWLKELKKIINQRAETLQIPADLLVRKKTLEALLRSAYPSGQGRLPESLQGWRKTEIGEALLVKLAELNNAA</sequence>
<name>A0ABV7VQM7_9GAMM</name>
<comment type="cofactor">
    <cofactor evidence="6">
        <name>a divalent metal cation</name>
        <dbReference type="ChEBI" id="CHEBI:60240"/>
    </cofactor>
</comment>
<protein>
    <recommendedName>
        <fullName evidence="6">Ribonuclease D</fullName>
        <shortName evidence="6">RNase D</shortName>
        <ecNumber evidence="6">3.1.13.5</ecNumber>
    </recommendedName>
</protein>
<evidence type="ECO:0000313" key="8">
    <source>
        <dbReference type="EMBL" id="MFC3679841.1"/>
    </source>
</evidence>
<dbReference type="SMART" id="SM00341">
    <property type="entry name" value="HRDC"/>
    <property type="match status" value="1"/>
</dbReference>
<dbReference type="RefSeq" id="WP_376865631.1">
    <property type="nucleotide sequence ID" value="NZ_JBHRYB010000005.1"/>
</dbReference>
<dbReference type="InterPro" id="IPR002121">
    <property type="entry name" value="HRDC_dom"/>
</dbReference>
<keyword evidence="3 6" id="KW-0540">Nuclease</keyword>
<dbReference type="PANTHER" id="PTHR47649:SF1">
    <property type="entry name" value="RIBONUCLEASE D"/>
    <property type="match status" value="1"/>
</dbReference>
<keyword evidence="9" id="KW-1185">Reference proteome</keyword>
<evidence type="ECO:0000256" key="2">
    <source>
        <dbReference type="ARBA" id="ARBA00022694"/>
    </source>
</evidence>
<evidence type="ECO:0000256" key="1">
    <source>
        <dbReference type="ARBA" id="ARBA00022490"/>
    </source>
</evidence>
<comment type="caution">
    <text evidence="8">The sequence shown here is derived from an EMBL/GenBank/DDBJ whole genome shotgun (WGS) entry which is preliminary data.</text>
</comment>
<organism evidence="8 9">
    <name type="scientific">Bacterioplanoides pacificum</name>
    <dbReference type="NCBI Taxonomy" id="1171596"/>
    <lineage>
        <taxon>Bacteria</taxon>
        <taxon>Pseudomonadati</taxon>
        <taxon>Pseudomonadota</taxon>
        <taxon>Gammaproteobacteria</taxon>
        <taxon>Oceanospirillales</taxon>
        <taxon>Oceanospirillaceae</taxon>
        <taxon>Bacterioplanoides</taxon>
    </lineage>
</organism>
<dbReference type="Pfam" id="PF21293">
    <property type="entry name" value="RNAseD_HRDC_C"/>
    <property type="match status" value="1"/>
</dbReference>
<dbReference type="InterPro" id="IPR012337">
    <property type="entry name" value="RNaseH-like_sf"/>
</dbReference>
<dbReference type="Gene3D" id="1.10.150.80">
    <property type="entry name" value="HRDC domain"/>
    <property type="match status" value="2"/>
</dbReference>
<dbReference type="InterPro" id="IPR002562">
    <property type="entry name" value="3'-5'_exonuclease_dom"/>
</dbReference>
<evidence type="ECO:0000259" key="7">
    <source>
        <dbReference type="PROSITE" id="PS50967"/>
    </source>
</evidence>
<dbReference type="CDD" id="cd06142">
    <property type="entry name" value="RNaseD_exo"/>
    <property type="match status" value="1"/>
</dbReference>
<dbReference type="Pfam" id="PF00570">
    <property type="entry name" value="HRDC"/>
    <property type="match status" value="1"/>
</dbReference>
<dbReference type="Proteomes" id="UP001595722">
    <property type="component" value="Unassembled WGS sequence"/>
</dbReference>
<dbReference type="SUPFAM" id="SSF47819">
    <property type="entry name" value="HRDC-like"/>
    <property type="match status" value="2"/>
</dbReference>
<evidence type="ECO:0000313" key="9">
    <source>
        <dbReference type="Proteomes" id="UP001595722"/>
    </source>
</evidence>
<evidence type="ECO:0000256" key="4">
    <source>
        <dbReference type="ARBA" id="ARBA00022801"/>
    </source>
</evidence>
<evidence type="ECO:0000256" key="6">
    <source>
        <dbReference type="HAMAP-Rule" id="MF_01899"/>
    </source>
</evidence>
<comment type="function">
    <text evidence="6">Exonuclease involved in the 3' processing of various precursor tRNAs. Initiates hydrolysis at the 3'-terminus of an RNA molecule and releases 5'-mononucleotides.</text>
</comment>
<dbReference type="InterPro" id="IPR044876">
    <property type="entry name" value="HRDC_dom_sf"/>
</dbReference>
<dbReference type="InterPro" id="IPR036397">
    <property type="entry name" value="RNaseH_sf"/>
</dbReference>
<feature type="domain" description="HRDC" evidence="7">
    <location>
        <begin position="215"/>
        <end position="294"/>
    </location>
</feature>
<dbReference type="EMBL" id="JBHRYB010000005">
    <property type="protein sequence ID" value="MFC3679841.1"/>
    <property type="molecule type" value="Genomic_DNA"/>
</dbReference>
<dbReference type="SMART" id="SM00474">
    <property type="entry name" value="35EXOc"/>
    <property type="match status" value="1"/>
</dbReference>
<dbReference type="InterPro" id="IPR010997">
    <property type="entry name" value="HRDC-like_sf"/>
</dbReference>
<dbReference type="HAMAP" id="MF_01899">
    <property type="entry name" value="RNase_D"/>
    <property type="match status" value="1"/>
</dbReference>
<dbReference type="Pfam" id="PF01612">
    <property type="entry name" value="DNA_pol_A_exo1"/>
    <property type="match status" value="1"/>
</dbReference>
<keyword evidence="5 6" id="KW-0269">Exonuclease</keyword>
<comment type="catalytic activity">
    <reaction evidence="6">
        <text>Exonucleolytic cleavage that removes extra residues from the 3'-terminus of tRNA to produce 5'-mononucleotides.</text>
        <dbReference type="EC" id="3.1.13.5"/>
    </reaction>
</comment>
<keyword evidence="2 6" id="KW-0819">tRNA processing</keyword>
<comment type="similarity">
    <text evidence="6">Belongs to the RNase D family.</text>
</comment>
<keyword evidence="1 6" id="KW-0963">Cytoplasm</keyword>
<dbReference type="InterPro" id="IPR051086">
    <property type="entry name" value="RNase_D-like"/>
</dbReference>
<dbReference type="Gene3D" id="3.30.420.10">
    <property type="entry name" value="Ribonuclease H-like superfamily/Ribonuclease H"/>
    <property type="match status" value="1"/>
</dbReference>
<dbReference type="PANTHER" id="PTHR47649">
    <property type="entry name" value="RIBONUCLEASE D"/>
    <property type="match status" value="1"/>
</dbReference>
<dbReference type="GO" id="GO:0033890">
    <property type="term" value="F:ribonuclease D activity"/>
    <property type="evidence" value="ECO:0007669"/>
    <property type="project" value="UniProtKB-EC"/>
</dbReference>